<dbReference type="EMBL" id="KN834877">
    <property type="protein sequence ID" value="KIK50979.1"/>
    <property type="molecule type" value="Genomic_DNA"/>
</dbReference>
<keyword evidence="2" id="KW-1185">Reference proteome</keyword>
<organism evidence="1 2">
    <name type="scientific">Collybiopsis luxurians FD-317 M1</name>
    <dbReference type="NCBI Taxonomy" id="944289"/>
    <lineage>
        <taxon>Eukaryota</taxon>
        <taxon>Fungi</taxon>
        <taxon>Dikarya</taxon>
        <taxon>Basidiomycota</taxon>
        <taxon>Agaricomycotina</taxon>
        <taxon>Agaricomycetes</taxon>
        <taxon>Agaricomycetidae</taxon>
        <taxon>Agaricales</taxon>
        <taxon>Marasmiineae</taxon>
        <taxon>Omphalotaceae</taxon>
        <taxon>Collybiopsis</taxon>
        <taxon>Collybiopsis luxurians</taxon>
    </lineage>
</organism>
<accession>A0A0D0BNC9</accession>
<reference evidence="1 2" key="1">
    <citation type="submission" date="2014-04" db="EMBL/GenBank/DDBJ databases">
        <title>Evolutionary Origins and Diversification of the Mycorrhizal Mutualists.</title>
        <authorList>
            <consortium name="DOE Joint Genome Institute"/>
            <consortium name="Mycorrhizal Genomics Consortium"/>
            <person name="Kohler A."/>
            <person name="Kuo A."/>
            <person name="Nagy L.G."/>
            <person name="Floudas D."/>
            <person name="Copeland A."/>
            <person name="Barry K.W."/>
            <person name="Cichocki N."/>
            <person name="Veneault-Fourrey C."/>
            <person name="LaButti K."/>
            <person name="Lindquist E.A."/>
            <person name="Lipzen A."/>
            <person name="Lundell T."/>
            <person name="Morin E."/>
            <person name="Murat C."/>
            <person name="Riley R."/>
            <person name="Ohm R."/>
            <person name="Sun H."/>
            <person name="Tunlid A."/>
            <person name="Henrissat B."/>
            <person name="Grigoriev I.V."/>
            <person name="Hibbett D.S."/>
            <person name="Martin F."/>
        </authorList>
    </citation>
    <scope>NUCLEOTIDE SEQUENCE [LARGE SCALE GENOMIC DNA]</scope>
    <source>
        <strain evidence="1 2">FD-317 M1</strain>
    </source>
</reference>
<protein>
    <submittedName>
        <fullName evidence="1">Uncharacterized protein</fullName>
    </submittedName>
</protein>
<dbReference type="AlphaFoldDB" id="A0A0D0BNC9"/>
<dbReference type="HOGENOM" id="CLU_2454946_0_0_1"/>
<sequence>MVLLLFNENVVVSPANKVVELEKLRYRYIGTRQIPSLGGFCTCVPTQSAPPALPPLSLCRSRSYRRQYVFAVRPDHGLDPRACPDHRIL</sequence>
<gene>
    <name evidence="1" type="ORF">GYMLUDRAFT_50887</name>
</gene>
<proteinExistence type="predicted"/>
<evidence type="ECO:0000313" key="1">
    <source>
        <dbReference type="EMBL" id="KIK50979.1"/>
    </source>
</evidence>
<name>A0A0D0BNC9_9AGAR</name>
<dbReference type="Proteomes" id="UP000053593">
    <property type="component" value="Unassembled WGS sequence"/>
</dbReference>
<evidence type="ECO:0000313" key="2">
    <source>
        <dbReference type="Proteomes" id="UP000053593"/>
    </source>
</evidence>